<dbReference type="PANTHER" id="PTHR13493">
    <property type="entry name" value="ZINC FINGER CCHC DOMAIN-CONTAINING"/>
    <property type="match status" value="1"/>
</dbReference>
<accession>A0A226N6G1</accession>
<dbReference type="OrthoDB" id="431817at2759"/>
<dbReference type="AlphaFoldDB" id="A0A226N6G1"/>
<sequence>MHKFYRCHKPGLQHVRNIIEIIRHLVLTDRTWKGIAPECIIISKKVSLIDFFKIIFYIYRYKNFVLLPLSKRRFCQECQQLLLPAEWEEHSSHQFLCDISTAQLRSPSQLLYPLENKKTNAQYLFADRSCQFLLDLIISLGFRRVLSVGTPRYV</sequence>
<dbReference type="InterPro" id="IPR039846">
    <property type="entry name" value="ZCCHC4"/>
</dbReference>
<dbReference type="GO" id="GO:0005737">
    <property type="term" value="C:cytoplasm"/>
    <property type="evidence" value="ECO:0007669"/>
    <property type="project" value="TreeGrafter"/>
</dbReference>
<dbReference type="Proteomes" id="UP000198323">
    <property type="component" value="Unassembled WGS sequence"/>
</dbReference>
<proteinExistence type="predicted"/>
<protein>
    <submittedName>
        <fullName evidence="1">Uncharacterized protein</fullName>
    </submittedName>
</protein>
<keyword evidence="2" id="KW-1185">Reference proteome</keyword>
<dbReference type="EMBL" id="MCFN01000179">
    <property type="protein sequence ID" value="OXB63165.1"/>
    <property type="molecule type" value="Genomic_DNA"/>
</dbReference>
<name>A0A226N6G1_CALSU</name>
<organism evidence="1 2">
    <name type="scientific">Callipepla squamata</name>
    <name type="common">Scaled quail</name>
    <dbReference type="NCBI Taxonomy" id="9009"/>
    <lineage>
        <taxon>Eukaryota</taxon>
        <taxon>Metazoa</taxon>
        <taxon>Chordata</taxon>
        <taxon>Craniata</taxon>
        <taxon>Vertebrata</taxon>
        <taxon>Euteleostomi</taxon>
        <taxon>Archelosauria</taxon>
        <taxon>Archosauria</taxon>
        <taxon>Dinosauria</taxon>
        <taxon>Saurischia</taxon>
        <taxon>Theropoda</taxon>
        <taxon>Coelurosauria</taxon>
        <taxon>Aves</taxon>
        <taxon>Neognathae</taxon>
        <taxon>Galloanserae</taxon>
        <taxon>Galliformes</taxon>
        <taxon>Odontophoridae</taxon>
        <taxon>Callipepla</taxon>
    </lineage>
</organism>
<evidence type="ECO:0000313" key="1">
    <source>
        <dbReference type="EMBL" id="OXB63165.1"/>
    </source>
</evidence>
<comment type="caution">
    <text evidence="1">The sequence shown here is derived from an EMBL/GenBank/DDBJ whole genome shotgun (WGS) entry which is preliminary data.</text>
</comment>
<dbReference type="PANTHER" id="PTHR13493:SF3">
    <property type="entry name" value="RRNA N6-ADENOSINE-METHYLTRANSFERASE ZCCHC4"/>
    <property type="match status" value="1"/>
</dbReference>
<dbReference type="GO" id="GO:0005730">
    <property type="term" value="C:nucleolus"/>
    <property type="evidence" value="ECO:0007669"/>
    <property type="project" value="TreeGrafter"/>
</dbReference>
<gene>
    <name evidence="1" type="ORF">ASZ78_001044</name>
</gene>
<reference evidence="1 2" key="1">
    <citation type="submission" date="2016-07" db="EMBL/GenBank/DDBJ databases">
        <title>Disparate Historic Effective Population Sizes Predicted by Modern Levels of Genome Diversity for the Scaled Quail (Callipepla squamata) and the Northern Bobwhite (Colinus virginianus): Inferences from First and Second Generation Draft Genome Assemblies for Sympatric New World Quail.</title>
        <authorList>
            <person name="Oldeschulte D.L."/>
            <person name="Halley Y.A."/>
            <person name="Bhattarai E.K."/>
            <person name="Brashear W.A."/>
            <person name="Hill J."/>
            <person name="Metz R.P."/>
            <person name="Johnson C.D."/>
            <person name="Rollins D."/>
            <person name="Peterson M.J."/>
            <person name="Bickhart D.M."/>
            <person name="Decker J.E."/>
            <person name="Seabury C.M."/>
        </authorList>
    </citation>
    <scope>NUCLEOTIDE SEQUENCE [LARGE SCALE GENOMIC DNA]</scope>
    <source>
        <strain evidence="1 2">Texas</strain>
        <tissue evidence="1">Leg muscle</tissue>
    </source>
</reference>
<evidence type="ECO:0000313" key="2">
    <source>
        <dbReference type="Proteomes" id="UP000198323"/>
    </source>
</evidence>
<dbReference type="GO" id="GO:0008988">
    <property type="term" value="F:rRNA (adenine-N6-)-methyltransferase activity"/>
    <property type="evidence" value="ECO:0007669"/>
    <property type="project" value="InterPro"/>
</dbReference>
<dbReference type="STRING" id="9009.A0A226N6G1"/>